<dbReference type="PANTHER" id="PTHR36766">
    <property type="entry name" value="PLANT BROAD-SPECTRUM MILDEW RESISTANCE PROTEIN RPW8"/>
    <property type="match status" value="1"/>
</dbReference>
<dbReference type="Pfam" id="PF25019">
    <property type="entry name" value="LRR_R13L1-DRL21"/>
    <property type="match status" value="1"/>
</dbReference>
<evidence type="ECO:0000256" key="2">
    <source>
        <dbReference type="ARBA" id="ARBA00022737"/>
    </source>
</evidence>
<dbReference type="InterPro" id="IPR027417">
    <property type="entry name" value="P-loop_NTPase"/>
</dbReference>
<gene>
    <name evidence="7" type="ORF">TRITD_7Bv1G218350</name>
</gene>
<dbReference type="Proteomes" id="UP000324705">
    <property type="component" value="Chromosome 7B"/>
</dbReference>
<evidence type="ECO:0000256" key="1">
    <source>
        <dbReference type="ARBA" id="ARBA00022614"/>
    </source>
</evidence>
<dbReference type="SUPFAM" id="SSF52540">
    <property type="entry name" value="P-loop containing nucleoside triphosphate hydrolases"/>
    <property type="match status" value="1"/>
</dbReference>
<evidence type="ECO:0000259" key="4">
    <source>
        <dbReference type="Pfam" id="PF00931"/>
    </source>
</evidence>
<keyword evidence="8" id="KW-1185">Reference proteome</keyword>
<dbReference type="InterPro" id="IPR036388">
    <property type="entry name" value="WH-like_DNA-bd_sf"/>
</dbReference>
<dbReference type="AlphaFoldDB" id="A0A9R1ACD1"/>
<dbReference type="Pfam" id="PF00931">
    <property type="entry name" value="NB-ARC"/>
    <property type="match status" value="1"/>
</dbReference>
<dbReference type="GO" id="GO:0042742">
    <property type="term" value="P:defense response to bacterium"/>
    <property type="evidence" value="ECO:0007669"/>
    <property type="project" value="UniProtKB-ARBA"/>
</dbReference>
<evidence type="ECO:0000259" key="5">
    <source>
        <dbReference type="Pfam" id="PF23559"/>
    </source>
</evidence>
<dbReference type="Pfam" id="PF23559">
    <property type="entry name" value="WHD_DRP"/>
    <property type="match status" value="1"/>
</dbReference>
<dbReference type="SUPFAM" id="SSF52047">
    <property type="entry name" value="RNI-like"/>
    <property type="match status" value="2"/>
</dbReference>
<feature type="domain" description="Disease resistance protein winged helix" evidence="5">
    <location>
        <begin position="469"/>
        <end position="545"/>
    </location>
</feature>
<keyword evidence="2" id="KW-0677">Repeat</keyword>
<organism evidence="7 8">
    <name type="scientific">Triticum turgidum subsp. durum</name>
    <name type="common">Durum wheat</name>
    <name type="synonym">Triticum durum</name>
    <dbReference type="NCBI Taxonomy" id="4567"/>
    <lineage>
        <taxon>Eukaryota</taxon>
        <taxon>Viridiplantae</taxon>
        <taxon>Streptophyta</taxon>
        <taxon>Embryophyta</taxon>
        <taxon>Tracheophyta</taxon>
        <taxon>Spermatophyta</taxon>
        <taxon>Magnoliopsida</taxon>
        <taxon>Liliopsida</taxon>
        <taxon>Poales</taxon>
        <taxon>Poaceae</taxon>
        <taxon>BOP clade</taxon>
        <taxon>Pooideae</taxon>
        <taxon>Triticodae</taxon>
        <taxon>Triticeae</taxon>
        <taxon>Triticinae</taxon>
        <taxon>Triticum</taxon>
    </lineage>
</organism>
<dbReference type="InterPro" id="IPR002182">
    <property type="entry name" value="NB-ARC"/>
</dbReference>
<name>A0A9R1ACD1_TRITD</name>
<dbReference type="InterPro" id="IPR058922">
    <property type="entry name" value="WHD_DRP"/>
</dbReference>
<dbReference type="Gene3D" id="3.40.50.300">
    <property type="entry name" value="P-loop containing nucleotide triphosphate hydrolases"/>
    <property type="match status" value="1"/>
</dbReference>
<dbReference type="Gramene" id="TRITD7Bv1G218350.1">
    <property type="protein sequence ID" value="TRITD7Bv1G218350.1"/>
    <property type="gene ID" value="TRITD7Bv1G218350"/>
</dbReference>
<protein>
    <recommendedName>
        <fullName evidence="9">NB-ARC domain-containing protein</fullName>
    </recommendedName>
</protein>
<dbReference type="Gene3D" id="1.10.10.10">
    <property type="entry name" value="Winged helix-like DNA-binding domain superfamily/Winged helix DNA-binding domain"/>
    <property type="match status" value="1"/>
</dbReference>
<dbReference type="Gene3D" id="3.80.10.10">
    <property type="entry name" value="Ribonuclease Inhibitor"/>
    <property type="match status" value="3"/>
</dbReference>
<reference evidence="7 8" key="1">
    <citation type="submission" date="2017-09" db="EMBL/GenBank/DDBJ databases">
        <authorList>
            <consortium name="International Durum Wheat Genome Sequencing Consortium (IDWGSC)"/>
            <person name="Milanesi L."/>
        </authorList>
    </citation>
    <scope>NUCLEOTIDE SEQUENCE [LARGE SCALE GENOMIC DNA]</scope>
    <source>
        <strain evidence="8">cv. Svevo</strain>
    </source>
</reference>
<evidence type="ECO:0000256" key="3">
    <source>
        <dbReference type="ARBA" id="ARBA00022821"/>
    </source>
</evidence>
<dbReference type="PANTHER" id="PTHR36766:SF64">
    <property type="entry name" value="OS12G0206100 PROTEIN"/>
    <property type="match status" value="1"/>
</dbReference>
<dbReference type="FunFam" id="1.10.10.10:FF:000322">
    <property type="entry name" value="Probable disease resistance protein At1g63360"/>
    <property type="match status" value="1"/>
</dbReference>
<evidence type="ECO:0000259" key="6">
    <source>
        <dbReference type="Pfam" id="PF25019"/>
    </source>
</evidence>
<evidence type="ECO:0008006" key="9">
    <source>
        <dbReference type="Google" id="ProtNLM"/>
    </source>
</evidence>
<dbReference type="InterPro" id="IPR032675">
    <property type="entry name" value="LRR_dom_sf"/>
</dbReference>
<dbReference type="GO" id="GO:0009626">
    <property type="term" value="P:plant-type hypersensitive response"/>
    <property type="evidence" value="ECO:0007669"/>
    <property type="project" value="UniProtKB-ARBA"/>
</dbReference>
<evidence type="ECO:0000313" key="8">
    <source>
        <dbReference type="Proteomes" id="UP000324705"/>
    </source>
</evidence>
<dbReference type="GO" id="GO:0002758">
    <property type="term" value="P:innate immune response-activating signaling pathway"/>
    <property type="evidence" value="ECO:0007669"/>
    <property type="project" value="UniProtKB-ARBA"/>
</dbReference>
<keyword evidence="3" id="KW-0611">Plant defense</keyword>
<dbReference type="GO" id="GO:0043531">
    <property type="term" value="F:ADP binding"/>
    <property type="evidence" value="ECO:0007669"/>
    <property type="project" value="InterPro"/>
</dbReference>
<dbReference type="PRINTS" id="PR00364">
    <property type="entry name" value="DISEASERSIST"/>
</dbReference>
<feature type="domain" description="NB-ARC" evidence="4">
    <location>
        <begin position="219"/>
        <end position="354"/>
    </location>
</feature>
<dbReference type="EMBL" id="LT934124">
    <property type="protein sequence ID" value="VAI93167.1"/>
    <property type="molecule type" value="Genomic_DNA"/>
</dbReference>
<proteinExistence type="predicted"/>
<evidence type="ECO:0000313" key="7">
    <source>
        <dbReference type="EMBL" id="VAI93167.1"/>
    </source>
</evidence>
<keyword evidence="1" id="KW-0433">Leucine-rich repeat</keyword>
<dbReference type="InterPro" id="IPR056789">
    <property type="entry name" value="LRR_R13L1-DRL21"/>
</dbReference>
<feature type="domain" description="R13L1/DRL21-like LRR repeat region" evidence="6">
    <location>
        <begin position="735"/>
        <end position="860"/>
    </location>
</feature>
<sequence>MADPVSISAAVGWGVTAVGWLASPIIPRLLNKAFTVLDFNATEKLKIIDMQVLQLQRVMEVVDESTYRARLEPLLDKLRSALYEAEDILDDVEYQRLKKQTRDAKSSGSKIDSLKKTLWSAMPRSLLKDKESGMSKVELKKSLEKIESAINDACEVLKQLNLPGGRDDDGRRAVATNSRRAVTTAAPPIGVIGRDKDRDKIIAMLHEKEDLCQANTASDTCYSVIGIHGMAGAGKSTLAQCVYDHEKKCKQEKLEGHFDIVMWIHVSQQFGLDSIFREMFEGATGKACDNFNSRNVLKEKLEDELRGKQILLVLDDVWYNSRNSGDREELQMLISPLNVGKAGSRILVTSRTEAGLVALGAVKERCIPISDLDDKVFLEMFMRYALRDARVSDHDRLILEMIGADIARKLKRSPLAARTVGSRLREIQTVQFWRSQKDRDLMNDTMGALWWSYQYLDEQVRRCFAYCSIFPRGYRLNRDELVKLWVAEGFIKTSKAEEEMEDVAQYYFDVLLSSSFLQFGGKEYSYGHGRKVDYFTIHDLLCDLAEEVAGRDCFRIENGFTGEVPEDVRYLFVRTYNREMLTEKISKLQNLRTLIIDEMIRVPSNECKVFENIFTMFTGLRKLRVLNLQLGLDMFSFPDSIGQLKHLRYFAFRVSPLTKLTLPTVFTKLYHIRVVHFGLCGSLMPSSGEDMMNLVNLRHVISIADMEFPNVGRLIWLHTLPFFTIRRERGYEPHQLKHLNKLEGKLLINGLENVESKEEALEVNLAGKEKLRKLVLEWDDDSCSPEVQAEVLEGLCPSKYLERLDISKYHGTRLPKWMMGKHNGGPKNLQELTFRRWIQLGPAPDLGAFIHLQSLILSNCNWNALSGNMEHLTSFKTLEIESCKNIGSLPTLPKSLERFKVMGCNWDALPGNMEHLTALKQLDINSCKNILSLPTLPKSLEEFNVSNCSRDALRGNMEHLTSLKKFEIRLCKNMRSLPTLPKSLDEFRVMYCSFNALPGNIEHITSLRRLDIQSCENMRLLPTLPKSLEEFIIFNCSLDTLPGNMEHLTALKKLSISICKNILLLPTLPKSLEEFVVTDCSCNSLPGNMEHLTSLKKLYIHSFKYMQPLPTLPKSLEEFSIAHCSLNALPGNIEHLTSLKELNIRSCKNMRSLPTLPRSVEKITVSYCSDEFTQSCVTTDDPNWQKIEHIPKKTIKFYSEKGPQNS</sequence>
<accession>A0A9R1ACD1</accession>